<evidence type="ECO:0000256" key="1">
    <source>
        <dbReference type="ARBA" id="ARBA00007164"/>
    </source>
</evidence>
<evidence type="ECO:0000256" key="6">
    <source>
        <dbReference type="ARBA" id="ARBA00023316"/>
    </source>
</evidence>
<keyword evidence="11" id="KW-0472">Membrane</keyword>
<feature type="active site" evidence="7">
    <location>
        <position position="196"/>
    </location>
</feature>
<keyword evidence="5" id="KW-0573">Peptidoglycan synthesis</keyword>
<dbReference type="GO" id="GO:0009002">
    <property type="term" value="F:serine-type D-Ala-D-Ala carboxypeptidase activity"/>
    <property type="evidence" value="ECO:0007669"/>
    <property type="project" value="InterPro"/>
</dbReference>
<keyword evidence="4" id="KW-0133">Cell shape</keyword>
<feature type="transmembrane region" description="Helical" evidence="11">
    <location>
        <begin position="36"/>
        <end position="58"/>
    </location>
</feature>
<dbReference type="EMBL" id="DWZJ01000070">
    <property type="protein sequence ID" value="HJB13681.1"/>
    <property type="molecule type" value="Genomic_DNA"/>
</dbReference>
<evidence type="ECO:0000256" key="9">
    <source>
        <dbReference type="RuleBase" id="RU004016"/>
    </source>
</evidence>
<feature type="region of interest" description="Disordered" evidence="10">
    <location>
        <begin position="1"/>
        <end position="29"/>
    </location>
</feature>
<evidence type="ECO:0000256" key="3">
    <source>
        <dbReference type="ARBA" id="ARBA00022801"/>
    </source>
</evidence>
<keyword evidence="2" id="KW-0732">Signal</keyword>
<sequence>MDEEYKPIISEEERAARRAQRAESRRRKQRERRLRLLRRLVPCLLLALLGGGLLTAGAKLIHKPGTEASKAGRPLPSADAASYSPPEPYSRAVSGADTVQLGEEISSTHAVLIDLETRSVLAEKDPDAVISPASMTKILTVLVAAEHVTEADLDKTFTMTIDITDYCYVNGCSVVGLMVDETVSVRELFYGTILPSGADAALGLATYVAGSQEAFVALMNEKLEELGIADTAHFTNCVGLFEENHKCTVSDMAVILEAAMDNDLCREVLGARTYETAPTTDHPEGQVLSNWFLRRIEDKDTGSITVTGAKTGYVVESGNCAASYGETADGRRYICVTADAASTWQSIDDHAALYKAYCSQETTEETEPEPPVLPDGDAVPA</sequence>
<dbReference type="GO" id="GO:0006508">
    <property type="term" value="P:proteolysis"/>
    <property type="evidence" value="ECO:0007669"/>
    <property type="project" value="InterPro"/>
</dbReference>
<feature type="active site" description="Proton acceptor" evidence="7">
    <location>
        <position position="137"/>
    </location>
</feature>
<evidence type="ECO:0000256" key="2">
    <source>
        <dbReference type="ARBA" id="ARBA00022729"/>
    </source>
</evidence>
<protein>
    <submittedName>
        <fullName evidence="13">Serine hydrolase</fullName>
    </submittedName>
</protein>
<dbReference type="Pfam" id="PF00768">
    <property type="entry name" value="Peptidase_S11"/>
    <property type="match status" value="1"/>
</dbReference>
<evidence type="ECO:0000256" key="11">
    <source>
        <dbReference type="SAM" id="Phobius"/>
    </source>
</evidence>
<reference evidence="13" key="2">
    <citation type="submission" date="2021-04" db="EMBL/GenBank/DDBJ databases">
        <authorList>
            <person name="Gilroy R."/>
        </authorList>
    </citation>
    <scope>NUCLEOTIDE SEQUENCE</scope>
    <source>
        <strain evidence="13">ChiBcec18-1249</strain>
    </source>
</reference>
<keyword evidence="6" id="KW-0961">Cell wall biogenesis/degradation</keyword>
<accession>A0A9D2LJX3</accession>
<evidence type="ECO:0000256" key="8">
    <source>
        <dbReference type="PIRSR" id="PIRSR618044-2"/>
    </source>
</evidence>
<evidence type="ECO:0000313" key="13">
    <source>
        <dbReference type="EMBL" id="HJB13681.1"/>
    </source>
</evidence>
<gene>
    <name evidence="13" type="ORF">H9787_08205</name>
</gene>
<dbReference type="AlphaFoldDB" id="A0A9D2LJX3"/>
<evidence type="ECO:0000259" key="12">
    <source>
        <dbReference type="Pfam" id="PF00768"/>
    </source>
</evidence>
<evidence type="ECO:0000256" key="5">
    <source>
        <dbReference type="ARBA" id="ARBA00022984"/>
    </source>
</evidence>
<dbReference type="SUPFAM" id="SSF56601">
    <property type="entry name" value="beta-lactamase/transpeptidase-like"/>
    <property type="match status" value="1"/>
</dbReference>
<feature type="compositionally biased region" description="Basic and acidic residues" evidence="10">
    <location>
        <begin position="1"/>
        <end position="23"/>
    </location>
</feature>
<evidence type="ECO:0000256" key="7">
    <source>
        <dbReference type="PIRSR" id="PIRSR618044-1"/>
    </source>
</evidence>
<dbReference type="GO" id="GO:0008360">
    <property type="term" value="P:regulation of cell shape"/>
    <property type="evidence" value="ECO:0007669"/>
    <property type="project" value="UniProtKB-KW"/>
</dbReference>
<dbReference type="Proteomes" id="UP000823824">
    <property type="component" value="Unassembled WGS sequence"/>
</dbReference>
<keyword evidence="3 13" id="KW-0378">Hydrolase</keyword>
<evidence type="ECO:0000256" key="10">
    <source>
        <dbReference type="SAM" id="MobiDB-lite"/>
    </source>
</evidence>
<feature type="active site" description="Acyl-ester intermediate" evidence="7">
    <location>
        <position position="134"/>
    </location>
</feature>
<keyword evidence="11" id="KW-0812">Transmembrane</keyword>
<dbReference type="PRINTS" id="PR00725">
    <property type="entry name" value="DADACBPTASE1"/>
</dbReference>
<feature type="region of interest" description="Disordered" evidence="10">
    <location>
        <begin position="66"/>
        <end position="89"/>
    </location>
</feature>
<dbReference type="Gene3D" id="3.40.710.10">
    <property type="entry name" value="DD-peptidase/beta-lactamase superfamily"/>
    <property type="match status" value="1"/>
</dbReference>
<evidence type="ECO:0000313" key="14">
    <source>
        <dbReference type="Proteomes" id="UP000823824"/>
    </source>
</evidence>
<reference evidence="13" key="1">
    <citation type="journal article" date="2021" name="PeerJ">
        <title>Extensive microbial diversity within the chicken gut microbiome revealed by metagenomics and culture.</title>
        <authorList>
            <person name="Gilroy R."/>
            <person name="Ravi A."/>
            <person name="Getino M."/>
            <person name="Pursley I."/>
            <person name="Horton D.L."/>
            <person name="Alikhan N.F."/>
            <person name="Baker D."/>
            <person name="Gharbi K."/>
            <person name="Hall N."/>
            <person name="Watson M."/>
            <person name="Adriaenssens E.M."/>
            <person name="Foster-Nyarko E."/>
            <person name="Jarju S."/>
            <person name="Secka A."/>
            <person name="Antonio M."/>
            <person name="Oren A."/>
            <person name="Chaudhuri R.R."/>
            <person name="La Ragione R."/>
            <person name="Hildebrand F."/>
            <person name="Pallen M.J."/>
        </authorList>
    </citation>
    <scope>NUCLEOTIDE SEQUENCE</scope>
    <source>
        <strain evidence="13">ChiBcec18-1249</strain>
    </source>
</reference>
<dbReference type="InterPro" id="IPR018044">
    <property type="entry name" value="Peptidase_S11"/>
</dbReference>
<feature type="domain" description="Peptidase S11 D-alanyl-D-alanine carboxypeptidase A N-terminal" evidence="12">
    <location>
        <begin position="103"/>
        <end position="340"/>
    </location>
</feature>
<feature type="binding site" evidence="8">
    <location>
        <position position="310"/>
    </location>
    <ligand>
        <name>substrate</name>
    </ligand>
</feature>
<comment type="caution">
    <text evidence="13">The sequence shown here is derived from an EMBL/GenBank/DDBJ whole genome shotgun (WGS) entry which is preliminary data.</text>
</comment>
<dbReference type="InterPro" id="IPR012338">
    <property type="entry name" value="Beta-lactam/transpept-like"/>
</dbReference>
<dbReference type="GO" id="GO:0009252">
    <property type="term" value="P:peptidoglycan biosynthetic process"/>
    <property type="evidence" value="ECO:0007669"/>
    <property type="project" value="UniProtKB-KW"/>
</dbReference>
<dbReference type="PANTHER" id="PTHR21581:SF6">
    <property type="entry name" value="TRAFFICKING PROTEIN PARTICLE COMPLEX SUBUNIT 12"/>
    <property type="match status" value="1"/>
</dbReference>
<name>A0A9D2LJX3_9FIRM</name>
<comment type="similarity">
    <text evidence="1 9">Belongs to the peptidase S11 family.</text>
</comment>
<organism evidence="13 14">
    <name type="scientific">Candidatus Oscillibacter excrementigallinarum</name>
    <dbReference type="NCBI Taxonomy" id="2838716"/>
    <lineage>
        <taxon>Bacteria</taxon>
        <taxon>Bacillati</taxon>
        <taxon>Bacillota</taxon>
        <taxon>Clostridia</taxon>
        <taxon>Eubacteriales</taxon>
        <taxon>Oscillospiraceae</taxon>
        <taxon>Oscillibacter</taxon>
    </lineage>
</organism>
<dbReference type="PANTHER" id="PTHR21581">
    <property type="entry name" value="D-ALANYL-D-ALANINE CARBOXYPEPTIDASE"/>
    <property type="match status" value="1"/>
</dbReference>
<keyword evidence="11" id="KW-1133">Transmembrane helix</keyword>
<proteinExistence type="inferred from homology"/>
<dbReference type="InterPro" id="IPR001967">
    <property type="entry name" value="Peptidase_S11_N"/>
</dbReference>
<evidence type="ECO:0000256" key="4">
    <source>
        <dbReference type="ARBA" id="ARBA00022960"/>
    </source>
</evidence>
<dbReference type="GO" id="GO:0071555">
    <property type="term" value="P:cell wall organization"/>
    <property type="evidence" value="ECO:0007669"/>
    <property type="project" value="UniProtKB-KW"/>
</dbReference>
<feature type="region of interest" description="Disordered" evidence="10">
    <location>
        <begin position="361"/>
        <end position="381"/>
    </location>
</feature>